<protein>
    <submittedName>
        <fullName evidence="1">Uncharacterized protein</fullName>
    </submittedName>
</protein>
<dbReference type="Proteomes" id="UP001177260">
    <property type="component" value="Unassembled WGS sequence"/>
</dbReference>
<accession>A0ACC3AM02</accession>
<sequence>MHMALTLAPVLTRICVGLQEDTYRVAWTARALGHILPAVCYSATLHNWPPMLSLLLGLLVPTIAFGIWSLLSLVSHVALARSTGLPYVLVPCSFLGGAWFLSQPVLLPVLQLLPLSWTQHWLPLLQFNRAWHNGYEPFARVGADTFLAVSPGGIILYTCDADVSSQLLHDQRFGKPAHLLRVLNLFGPTISGTDGPEWRLYRRISAPFFTHSTIRNVFTLSVAGGKELGVALTQQSAYLRLRSLTARLSLNLLSQICFENQGQTDLVDALQFQEDRPDRHRLGYNEAMHALLDHYTTVFLCPGWLLRWSPSRNHRLAATAYEELDWYMQDLRISKEAELHETDLKDSNQADNLLDRFVKAKLSPSQVNGNIFMFMFAGHEANANTLTFVILLLACHPKIQLAMQADLDRILGDTPPDRWSYDTHHRALINSLVGAVIHEALRLFPLLPVLPKCIPLHSPGIPIRVAGESHILPPGTVAFVNTSATHQHPRYWPRRAEDRDFDPYRWLHADVSGEESEEPKPESKFLTPLAGSFLPFSDGSRGCLGQQFGLAELCAVVAVLFKQYSVRLLTGEKKDGEGGDRNSGRSVREPDTWSMAKERAELAMSEGVEFTMSLRIARDVPLAFDRRDSR</sequence>
<gene>
    <name evidence="1" type="ORF">N8T08_002500</name>
</gene>
<evidence type="ECO:0000313" key="2">
    <source>
        <dbReference type="Proteomes" id="UP001177260"/>
    </source>
</evidence>
<proteinExistence type="predicted"/>
<evidence type="ECO:0000313" key="1">
    <source>
        <dbReference type="EMBL" id="KAK1138444.1"/>
    </source>
</evidence>
<organism evidence="1 2">
    <name type="scientific">Aspergillus melleus</name>
    <dbReference type="NCBI Taxonomy" id="138277"/>
    <lineage>
        <taxon>Eukaryota</taxon>
        <taxon>Fungi</taxon>
        <taxon>Dikarya</taxon>
        <taxon>Ascomycota</taxon>
        <taxon>Pezizomycotina</taxon>
        <taxon>Eurotiomycetes</taxon>
        <taxon>Eurotiomycetidae</taxon>
        <taxon>Eurotiales</taxon>
        <taxon>Aspergillaceae</taxon>
        <taxon>Aspergillus</taxon>
        <taxon>Aspergillus subgen. Circumdati</taxon>
    </lineage>
</organism>
<keyword evidence="2" id="KW-1185">Reference proteome</keyword>
<comment type="caution">
    <text evidence="1">The sequence shown here is derived from an EMBL/GenBank/DDBJ whole genome shotgun (WGS) entry which is preliminary data.</text>
</comment>
<name>A0ACC3AM02_9EURO</name>
<reference evidence="1 2" key="1">
    <citation type="journal article" date="2023" name="ACS Omega">
        <title>Identification of the Neoaspergillic Acid Biosynthesis Gene Cluster by Establishing an In Vitro CRISPR-Ribonucleoprotein Genetic System in Aspergillus melleus.</title>
        <authorList>
            <person name="Yuan B."/>
            <person name="Grau M.F."/>
            <person name="Murata R.M."/>
            <person name="Torok T."/>
            <person name="Venkateswaran K."/>
            <person name="Stajich J.E."/>
            <person name="Wang C.C.C."/>
        </authorList>
    </citation>
    <scope>NUCLEOTIDE SEQUENCE [LARGE SCALE GENOMIC DNA]</scope>
    <source>
        <strain evidence="1 2">IMV 1140</strain>
    </source>
</reference>
<dbReference type="EMBL" id="JAOPJF010000149">
    <property type="protein sequence ID" value="KAK1138444.1"/>
    <property type="molecule type" value="Genomic_DNA"/>
</dbReference>